<evidence type="ECO:0000313" key="5">
    <source>
        <dbReference type="Proteomes" id="UP000295818"/>
    </source>
</evidence>
<dbReference type="Proteomes" id="UP000295818">
    <property type="component" value="Unassembled WGS sequence"/>
</dbReference>
<dbReference type="InterPro" id="IPR001647">
    <property type="entry name" value="HTH_TetR"/>
</dbReference>
<dbReference type="PRINTS" id="PR00455">
    <property type="entry name" value="HTHTETR"/>
</dbReference>
<dbReference type="PANTHER" id="PTHR30055:SF146">
    <property type="entry name" value="HTH-TYPE TRANSCRIPTIONAL DUAL REGULATOR CECR"/>
    <property type="match status" value="1"/>
</dbReference>
<comment type="caution">
    <text evidence="4">The sequence shown here is derived from an EMBL/GenBank/DDBJ whole genome shotgun (WGS) entry which is preliminary data.</text>
</comment>
<evidence type="ECO:0000259" key="3">
    <source>
        <dbReference type="PROSITE" id="PS50977"/>
    </source>
</evidence>
<accession>A0ABY2BVB8</accession>
<dbReference type="PANTHER" id="PTHR30055">
    <property type="entry name" value="HTH-TYPE TRANSCRIPTIONAL REGULATOR RUTR"/>
    <property type="match status" value="1"/>
</dbReference>
<dbReference type="PROSITE" id="PS01081">
    <property type="entry name" value="HTH_TETR_1"/>
    <property type="match status" value="1"/>
</dbReference>
<keyword evidence="1 2" id="KW-0238">DNA-binding</keyword>
<protein>
    <submittedName>
        <fullName evidence="4">TetR family transcriptional regulator</fullName>
    </submittedName>
</protein>
<dbReference type="SUPFAM" id="SSF46689">
    <property type="entry name" value="Homeodomain-like"/>
    <property type="match status" value="1"/>
</dbReference>
<dbReference type="InterPro" id="IPR041484">
    <property type="entry name" value="TetR_C_25"/>
</dbReference>
<keyword evidence="5" id="KW-1185">Reference proteome</keyword>
<evidence type="ECO:0000256" key="2">
    <source>
        <dbReference type="PROSITE-ProRule" id="PRU00335"/>
    </source>
</evidence>
<organism evidence="4 5">
    <name type="scientific">Kribbella orskensis</name>
    <dbReference type="NCBI Taxonomy" id="2512216"/>
    <lineage>
        <taxon>Bacteria</taxon>
        <taxon>Bacillati</taxon>
        <taxon>Actinomycetota</taxon>
        <taxon>Actinomycetes</taxon>
        <taxon>Propionibacteriales</taxon>
        <taxon>Kribbellaceae</taxon>
        <taxon>Kribbella</taxon>
    </lineage>
</organism>
<sequence>MAADRASEDLTARARIRDAALRLFTERGIDGASIRDIAAAAGVSSGLIRHHFGSKEALRDACDAYATAEMNRLRDQMFEGGGLTDTAGMVALHPTMRALQGYLVRSMVDGSDAAGALFDDAVQLSEEWLTRGKVETRDLRAYAAVLVAMQLGVFLMKDQMSRALGVDLDTPAGHVRLNRGFVDAFSHVLLTPEQAAQLHTAMDRMDDGGQR</sequence>
<dbReference type="EMBL" id="SLWM01000001">
    <property type="protein sequence ID" value="TCO31937.1"/>
    <property type="molecule type" value="Genomic_DNA"/>
</dbReference>
<evidence type="ECO:0000256" key="1">
    <source>
        <dbReference type="ARBA" id="ARBA00023125"/>
    </source>
</evidence>
<dbReference type="InterPro" id="IPR023772">
    <property type="entry name" value="DNA-bd_HTH_TetR-type_CS"/>
</dbReference>
<name>A0ABY2BVB8_9ACTN</name>
<feature type="DNA-binding region" description="H-T-H motif" evidence="2">
    <location>
        <begin position="33"/>
        <end position="52"/>
    </location>
</feature>
<dbReference type="InterPro" id="IPR009057">
    <property type="entry name" value="Homeodomain-like_sf"/>
</dbReference>
<reference evidence="4 5" key="1">
    <citation type="journal article" date="2015" name="Stand. Genomic Sci.">
        <title>Genomic Encyclopedia of Bacterial and Archaeal Type Strains, Phase III: the genomes of soil and plant-associated and newly described type strains.</title>
        <authorList>
            <person name="Whitman W.B."/>
            <person name="Woyke T."/>
            <person name="Klenk H.P."/>
            <person name="Zhou Y."/>
            <person name="Lilburn T.G."/>
            <person name="Beck B.J."/>
            <person name="De Vos P."/>
            <person name="Vandamme P."/>
            <person name="Eisen J.A."/>
            <person name="Garrity G."/>
            <person name="Hugenholtz P."/>
            <person name="Kyrpides N.C."/>
        </authorList>
    </citation>
    <scope>NUCLEOTIDE SEQUENCE [LARGE SCALE GENOMIC DNA]</scope>
    <source>
        <strain evidence="4 5">VKM Ac-2538</strain>
    </source>
</reference>
<dbReference type="PROSITE" id="PS50977">
    <property type="entry name" value="HTH_TETR_2"/>
    <property type="match status" value="1"/>
</dbReference>
<evidence type="ECO:0000313" key="4">
    <source>
        <dbReference type="EMBL" id="TCO31937.1"/>
    </source>
</evidence>
<proteinExistence type="predicted"/>
<dbReference type="Gene3D" id="1.10.357.10">
    <property type="entry name" value="Tetracycline Repressor, domain 2"/>
    <property type="match status" value="1"/>
</dbReference>
<gene>
    <name evidence="4" type="ORF">EV644_101580</name>
</gene>
<feature type="domain" description="HTH tetR-type" evidence="3">
    <location>
        <begin position="10"/>
        <end position="70"/>
    </location>
</feature>
<dbReference type="InterPro" id="IPR050109">
    <property type="entry name" value="HTH-type_TetR-like_transc_reg"/>
</dbReference>
<dbReference type="Pfam" id="PF00440">
    <property type="entry name" value="TetR_N"/>
    <property type="match status" value="1"/>
</dbReference>
<dbReference type="Pfam" id="PF17933">
    <property type="entry name" value="TetR_C_25"/>
    <property type="match status" value="1"/>
</dbReference>
<dbReference type="RefSeq" id="WP_132187097.1">
    <property type="nucleotide sequence ID" value="NZ_SLWM01000001.1"/>
</dbReference>